<dbReference type="Proteomes" id="UP000597206">
    <property type="component" value="Unassembled WGS sequence"/>
</dbReference>
<gene>
    <name evidence="1" type="ORF">I1A42_18935</name>
</gene>
<evidence type="ECO:0008006" key="3">
    <source>
        <dbReference type="Google" id="ProtNLM"/>
    </source>
</evidence>
<evidence type="ECO:0000313" key="2">
    <source>
        <dbReference type="Proteomes" id="UP000597206"/>
    </source>
</evidence>
<organism evidence="1 2">
    <name type="scientific">Vibrio nitrifigilis</name>
    <dbReference type="NCBI Taxonomy" id="2789781"/>
    <lineage>
        <taxon>Bacteria</taxon>
        <taxon>Pseudomonadati</taxon>
        <taxon>Pseudomonadota</taxon>
        <taxon>Gammaproteobacteria</taxon>
        <taxon>Vibrionales</taxon>
        <taxon>Vibrionaceae</taxon>
        <taxon>Vibrio</taxon>
    </lineage>
</organism>
<sequence length="146" mass="16474">MNVNIPDNINFERYCIAPLDVAIDDPICYLFLIADEFVVHGTAIVTTKGANECLCKAYFKGNQCEESFENTQTLRMAGNGYFYDNSHRKLQDGIGPADPCIFKLISLTLNEKEGKGVATYQFFDFVTSKWITRKNQPAAQIQVTEK</sequence>
<reference evidence="1 2" key="1">
    <citation type="submission" date="2020-11" db="EMBL/GenBank/DDBJ databases">
        <title>Vibrio nitrifigilis sp. nov., a marine nitrogen-fixing bacterium isolated from the lagoon sediment of an islet inside an atoll.</title>
        <authorList>
            <person name="Wang L.-T."/>
            <person name="Shieh W.Y."/>
        </authorList>
    </citation>
    <scope>NUCLEOTIDE SEQUENCE [LARGE SCALE GENOMIC DNA]</scope>
    <source>
        <strain evidence="1 2">NFV-1</strain>
    </source>
</reference>
<proteinExistence type="predicted"/>
<evidence type="ECO:0000313" key="1">
    <source>
        <dbReference type="EMBL" id="MBF9002552.1"/>
    </source>
</evidence>
<dbReference type="RefSeq" id="WP_196124441.1">
    <property type="nucleotide sequence ID" value="NZ_JADPMR010000004.1"/>
</dbReference>
<accession>A0ABS0GJB9</accession>
<keyword evidence="2" id="KW-1185">Reference proteome</keyword>
<name>A0ABS0GJB9_9VIBR</name>
<protein>
    <recommendedName>
        <fullName evidence="3">EGF-like domain-containing protein</fullName>
    </recommendedName>
</protein>
<comment type="caution">
    <text evidence="1">The sequence shown here is derived from an EMBL/GenBank/DDBJ whole genome shotgun (WGS) entry which is preliminary data.</text>
</comment>
<dbReference type="EMBL" id="JADPMR010000004">
    <property type="protein sequence ID" value="MBF9002552.1"/>
    <property type="molecule type" value="Genomic_DNA"/>
</dbReference>